<dbReference type="PANTHER" id="PTHR36307:SF1">
    <property type="entry name" value="FLAGELLA BASAL BODY P-RING FORMATION PROTEIN FLGA"/>
    <property type="match status" value="1"/>
</dbReference>
<dbReference type="InterPro" id="IPR041231">
    <property type="entry name" value="FlgA_N"/>
</dbReference>
<proteinExistence type="inferred from homology"/>
<sequence>MKRLLTTAALLALLPAATAQQAAAPRPGAYQDPAALKRSVEQFLQVQSGGLPGQVTVAVGAVDPRMNLAACAEPQAFFMPGARAWGKTTVGVRCASPAAWTIYIQATVTVVGDYIASAAPLAQGQTIEAGQLVTLKGDLTMLPAGIATDMGQVIGRSTNISLPPGTPLRLDTLRSKPVVQSGQLVRLVSSGNGFSVSAEARAMSTAGDGQVVQVKTSGGQQITGIAKAGGLVEVAF</sequence>
<keyword evidence="2 4" id="KW-0732">Signal</keyword>
<organism evidence="6 7">
    <name type="scientific">Rugamonas aquatica</name>
    <dbReference type="NCBI Taxonomy" id="2743357"/>
    <lineage>
        <taxon>Bacteria</taxon>
        <taxon>Pseudomonadati</taxon>
        <taxon>Pseudomonadota</taxon>
        <taxon>Betaproteobacteria</taxon>
        <taxon>Burkholderiales</taxon>
        <taxon>Oxalobacteraceae</taxon>
        <taxon>Telluria group</taxon>
        <taxon>Rugamonas</taxon>
    </lineage>
</organism>
<comment type="function">
    <text evidence="4">Involved in the assembly process of the P-ring formation. It may associate with FlgF on the rod constituting a structure essential for the P-ring assembly or may act as a modulator protein for the P-ring assembly.</text>
</comment>
<evidence type="ECO:0000256" key="3">
    <source>
        <dbReference type="ARBA" id="ARBA00022764"/>
    </source>
</evidence>
<evidence type="ECO:0000256" key="4">
    <source>
        <dbReference type="RuleBase" id="RU362063"/>
    </source>
</evidence>
<dbReference type="CDD" id="cd11614">
    <property type="entry name" value="SAF_CpaB_FlgA_like"/>
    <property type="match status" value="1"/>
</dbReference>
<dbReference type="Pfam" id="PF13144">
    <property type="entry name" value="ChapFlgA"/>
    <property type="match status" value="1"/>
</dbReference>
<evidence type="ECO:0000259" key="5">
    <source>
        <dbReference type="SMART" id="SM00858"/>
    </source>
</evidence>
<dbReference type="GO" id="GO:0042597">
    <property type="term" value="C:periplasmic space"/>
    <property type="evidence" value="ECO:0007669"/>
    <property type="project" value="UniProtKB-SubCell"/>
</dbReference>
<dbReference type="Gene3D" id="3.90.1210.10">
    <property type="entry name" value="Antifreeze-like/N-acetylneuraminic acid synthase C-terminal domain"/>
    <property type="match status" value="1"/>
</dbReference>
<keyword evidence="7" id="KW-1185">Reference proteome</keyword>
<accession>A0A6A7N4L8</accession>
<comment type="caution">
    <text evidence="6">The sequence shown here is derived from an EMBL/GenBank/DDBJ whole genome shotgun (WGS) entry which is preliminary data.</text>
</comment>
<keyword evidence="6" id="KW-0966">Cell projection</keyword>
<comment type="similarity">
    <text evidence="4">Belongs to the FlgA family.</text>
</comment>
<evidence type="ECO:0000256" key="2">
    <source>
        <dbReference type="ARBA" id="ARBA00022729"/>
    </source>
</evidence>
<evidence type="ECO:0000313" key="7">
    <source>
        <dbReference type="Proteomes" id="UP000440498"/>
    </source>
</evidence>
<dbReference type="InterPro" id="IPR013974">
    <property type="entry name" value="SAF"/>
</dbReference>
<keyword evidence="6" id="KW-0969">Cilium</keyword>
<keyword evidence="4" id="KW-1005">Bacterial flagellum biogenesis</keyword>
<dbReference type="SMART" id="SM00858">
    <property type="entry name" value="SAF"/>
    <property type="match status" value="1"/>
</dbReference>
<comment type="subcellular location">
    <subcellularLocation>
        <location evidence="1 4">Periplasm</location>
    </subcellularLocation>
</comment>
<name>A0A6A7N4L8_9BURK</name>
<evidence type="ECO:0000313" key="6">
    <source>
        <dbReference type="EMBL" id="MQA40019.1"/>
    </source>
</evidence>
<dbReference type="Proteomes" id="UP000440498">
    <property type="component" value="Unassembled WGS sequence"/>
</dbReference>
<dbReference type="PANTHER" id="PTHR36307">
    <property type="entry name" value="FLAGELLA BASAL BODY P-RING FORMATION PROTEIN FLGA"/>
    <property type="match status" value="1"/>
</dbReference>
<dbReference type="Gene3D" id="2.30.30.760">
    <property type="match status" value="1"/>
</dbReference>
<gene>
    <name evidence="6" type="primary">flgA</name>
    <name evidence="6" type="ORF">GEV02_17855</name>
</gene>
<dbReference type="NCBIfam" id="TIGR03170">
    <property type="entry name" value="flgA_cterm"/>
    <property type="match status" value="1"/>
</dbReference>
<keyword evidence="6" id="KW-0282">Flagellum</keyword>
<feature type="signal peptide" evidence="4">
    <location>
        <begin position="1"/>
        <end position="19"/>
    </location>
</feature>
<dbReference type="AlphaFoldDB" id="A0A6A7N4L8"/>
<evidence type="ECO:0000256" key="1">
    <source>
        <dbReference type="ARBA" id="ARBA00004418"/>
    </source>
</evidence>
<dbReference type="RefSeq" id="WP_152839268.1">
    <property type="nucleotide sequence ID" value="NZ_WHUG01000007.1"/>
</dbReference>
<dbReference type="EMBL" id="WHUG01000007">
    <property type="protein sequence ID" value="MQA40019.1"/>
    <property type="molecule type" value="Genomic_DNA"/>
</dbReference>
<dbReference type="Pfam" id="PF17656">
    <property type="entry name" value="ChapFlgA_N"/>
    <property type="match status" value="1"/>
</dbReference>
<dbReference type="InterPro" id="IPR039246">
    <property type="entry name" value="Flagellar_FlgA"/>
</dbReference>
<dbReference type="GO" id="GO:0044780">
    <property type="term" value="P:bacterial-type flagellum assembly"/>
    <property type="evidence" value="ECO:0007669"/>
    <property type="project" value="InterPro"/>
</dbReference>
<protein>
    <recommendedName>
        <fullName evidence="4">Flagella basal body P-ring formation protein FlgA</fullName>
    </recommendedName>
</protein>
<keyword evidence="3 4" id="KW-0574">Periplasm</keyword>
<feature type="chain" id="PRO_5025707283" description="Flagella basal body P-ring formation protein FlgA" evidence="4">
    <location>
        <begin position="20"/>
        <end position="236"/>
    </location>
</feature>
<dbReference type="InterPro" id="IPR017585">
    <property type="entry name" value="SAF_FlgA"/>
</dbReference>
<reference evidence="6 7" key="1">
    <citation type="submission" date="2019-10" db="EMBL/GenBank/DDBJ databases">
        <title>Two novel species isolated from a subtropical stream in China.</title>
        <authorList>
            <person name="Lu H."/>
        </authorList>
    </citation>
    <scope>NUCLEOTIDE SEQUENCE [LARGE SCALE GENOMIC DNA]</scope>
    <source>
        <strain evidence="6 7">FT29W</strain>
    </source>
</reference>
<feature type="domain" description="SAF" evidence="5">
    <location>
        <begin position="112"/>
        <end position="174"/>
    </location>
</feature>